<dbReference type="RefSeq" id="WP_081467527.1">
    <property type="nucleotide sequence ID" value="NZ_CP171359.1"/>
</dbReference>
<reference evidence="1 2" key="1">
    <citation type="submission" date="2018-08" db="EMBL/GenBank/DDBJ databases">
        <title>Genome sequence of Marinobacter flavimaris KCTC 12185.</title>
        <authorList>
            <person name="Chun J."/>
            <person name="Kim B.-Y."/>
            <person name="Choi S.-B."/>
            <person name="Kwak M.-J."/>
        </authorList>
    </citation>
    <scope>NUCLEOTIDE SEQUENCE [LARGE SCALE GENOMIC DNA]</scope>
    <source>
        <strain evidence="1 2">KCTC 12185</strain>
    </source>
</reference>
<accession>A0A3D8H475</accession>
<protein>
    <submittedName>
        <fullName evidence="1">DUF1294 domain-containing protein</fullName>
    </submittedName>
</protein>
<comment type="caution">
    <text evidence="1">The sequence shown here is derived from an EMBL/GenBank/DDBJ whole genome shotgun (WGS) entry which is preliminary data.</text>
</comment>
<proteinExistence type="predicted"/>
<dbReference type="Pfam" id="PF06961">
    <property type="entry name" value="DUF1294"/>
    <property type="match status" value="1"/>
</dbReference>
<dbReference type="Proteomes" id="UP000256431">
    <property type="component" value="Unassembled WGS sequence"/>
</dbReference>
<evidence type="ECO:0000313" key="1">
    <source>
        <dbReference type="EMBL" id="RDU41159.1"/>
    </source>
</evidence>
<evidence type="ECO:0000313" key="2">
    <source>
        <dbReference type="Proteomes" id="UP000256431"/>
    </source>
</evidence>
<organism evidence="1 2">
    <name type="scientific">Marinobacter flavimaris</name>
    <dbReference type="NCBI Taxonomy" id="262076"/>
    <lineage>
        <taxon>Bacteria</taxon>
        <taxon>Pseudomonadati</taxon>
        <taxon>Pseudomonadota</taxon>
        <taxon>Gammaproteobacteria</taxon>
        <taxon>Pseudomonadales</taxon>
        <taxon>Marinobacteraceae</taxon>
        <taxon>Marinobacter</taxon>
    </lineage>
</organism>
<name>A0A3D8H475_9GAMM</name>
<dbReference type="InterPro" id="IPR010718">
    <property type="entry name" value="DUF1294"/>
</dbReference>
<dbReference type="EMBL" id="QRDH01000004">
    <property type="protein sequence ID" value="RDU41159.1"/>
    <property type="molecule type" value="Genomic_DNA"/>
</dbReference>
<keyword evidence="2" id="KW-1185">Reference proteome</keyword>
<dbReference type="AlphaFoldDB" id="A0A3D8H475"/>
<gene>
    <name evidence="1" type="ORF">DXI23_10145</name>
</gene>
<sequence length="59" mass="6799">MGYKNTRFGYFDKRSAKRGGQRIAENTLHLFELCCHWPGALVAQQLGFDLSKSLQPLIW</sequence>